<keyword evidence="1" id="KW-0472">Membrane</keyword>
<accession>A0A165B6D0</accession>
<sequence length="295" mass="32819">MTSIGSLALSSFISRSIYGVFDWRPVLICVTSDVITIGLDHYNDQAAALVQAKKTADATVISVFTRARLLLLSSATLLVFALLMSPISTWLITMAFITPAILWDTTLFHWNPSSGAPVRVKKTKQAKAHADRNGFVIKRIPGMKAVFIGIIRGCGTFAVVHSILSRSFPTETTAAGLWTPMQIVVWSTINRTCHAVMADVRDFTEDWELQVPTIPVLLKSVFKTKILLTTMHAATILAFYQNAYIVFASLYATALVWVLDENSPRKLYRLSFHSQTLVAVVYVAIEVYKRYQIVV</sequence>
<keyword evidence="1" id="KW-0812">Transmembrane</keyword>
<keyword evidence="3" id="KW-1185">Reference proteome</keyword>
<dbReference type="Proteomes" id="UP000076871">
    <property type="component" value="Unassembled WGS sequence"/>
</dbReference>
<evidence type="ECO:0000256" key="1">
    <source>
        <dbReference type="SAM" id="Phobius"/>
    </source>
</evidence>
<feature type="transmembrane region" description="Helical" evidence="1">
    <location>
        <begin position="233"/>
        <end position="258"/>
    </location>
</feature>
<proteinExistence type="predicted"/>
<evidence type="ECO:0000313" key="3">
    <source>
        <dbReference type="Proteomes" id="UP000076871"/>
    </source>
</evidence>
<dbReference type="GeneID" id="63828421"/>
<dbReference type="OrthoDB" id="2637020at2759"/>
<reference evidence="2 3" key="1">
    <citation type="journal article" date="2016" name="Mol. Biol. Evol.">
        <title>Comparative Genomics of Early-Diverging Mushroom-Forming Fungi Provides Insights into the Origins of Lignocellulose Decay Capabilities.</title>
        <authorList>
            <person name="Nagy L.G."/>
            <person name="Riley R."/>
            <person name="Tritt A."/>
            <person name="Adam C."/>
            <person name="Daum C."/>
            <person name="Floudas D."/>
            <person name="Sun H."/>
            <person name="Yadav J.S."/>
            <person name="Pangilinan J."/>
            <person name="Larsson K.H."/>
            <person name="Matsuura K."/>
            <person name="Barry K."/>
            <person name="Labutti K."/>
            <person name="Kuo R."/>
            <person name="Ohm R.A."/>
            <person name="Bhattacharya S.S."/>
            <person name="Shirouzu T."/>
            <person name="Yoshinaga Y."/>
            <person name="Martin F.M."/>
            <person name="Grigoriev I.V."/>
            <person name="Hibbett D.S."/>
        </authorList>
    </citation>
    <scope>NUCLEOTIDE SEQUENCE [LARGE SCALE GENOMIC DNA]</scope>
    <source>
        <strain evidence="2 3">93-53</strain>
    </source>
</reference>
<gene>
    <name evidence="2" type="ORF">LAESUDRAFT_745874</name>
</gene>
<dbReference type="InParanoid" id="A0A165B6D0"/>
<keyword evidence="1" id="KW-1133">Transmembrane helix</keyword>
<dbReference type="AlphaFoldDB" id="A0A165B6D0"/>
<evidence type="ECO:0008006" key="4">
    <source>
        <dbReference type="Google" id="ProtNLM"/>
    </source>
</evidence>
<name>A0A165B6D0_9APHY</name>
<dbReference type="RefSeq" id="XP_040758083.1">
    <property type="nucleotide sequence ID" value="XM_040911393.1"/>
</dbReference>
<dbReference type="EMBL" id="KV427688">
    <property type="protein sequence ID" value="KZT00343.1"/>
    <property type="molecule type" value="Genomic_DNA"/>
</dbReference>
<organism evidence="2 3">
    <name type="scientific">Laetiporus sulphureus 93-53</name>
    <dbReference type="NCBI Taxonomy" id="1314785"/>
    <lineage>
        <taxon>Eukaryota</taxon>
        <taxon>Fungi</taxon>
        <taxon>Dikarya</taxon>
        <taxon>Basidiomycota</taxon>
        <taxon>Agaricomycotina</taxon>
        <taxon>Agaricomycetes</taxon>
        <taxon>Polyporales</taxon>
        <taxon>Laetiporus</taxon>
    </lineage>
</organism>
<feature type="transmembrane region" description="Helical" evidence="1">
    <location>
        <begin position="69"/>
        <end position="102"/>
    </location>
</feature>
<evidence type="ECO:0000313" key="2">
    <source>
        <dbReference type="EMBL" id="KZT00343.1"/>
    </source>
</evidence>
<protein>
    <recommendedName>
        <fullName evidence="4">UbiA prenyltransferase</fullName>
    </recommendedName>
</protein>